<dbReference type="SUPFAM" id="SSF53213">
    <property type="entry name" value="LigB-like"/>
    <property type="match status" value="1"/>
</dbReference>
<dbReference type="Proteomes" id="UP000885779">
    <property type="component" value="Unassembled WGS sequence"/>
</dbReference>
<dbReference type="HAMAP" id="MF_00055">
    <property type="entry name" value="MEMO1"/>
    <property type="match status" value="1"/>
</dbReference>
<gene>
    <name evidence="3" type="primary">amrB</name>
    <name evidence="3" type="ORF">ENK44_17260</name>
</gene>
<comment type="caution">
    <text evidence="3">The sequence shown here is derived from an EMBL/GenBank/DDBJ whole genome shotgun (WGS) entry which is preliminary data.</text>
</comment>
<evidence type="ECO:0000313" key="3">
    <source>
        <dbReference type="EMBL" id="HGY57459.1"/>
    </source>
</evidence>
<evidence type="ECO:0000256" key="2">
    <source>
        <dbReference type="HAMAP-Rule" id="MF_00055"/>
    </source>
</evidence>
<dbReference type="CDD" id="cd07361">
    <property type="entry name" value="MEMO_like"/>
    <property type="match status" value="1"/>
</dbReference>
<evidence type="ECO:0000256" key="1">
    <source>
        <dbReference type="ARBA" id="ARBA00006315"/>
    </source>
</evidence>
<dbReference type="PANTHER" id="PTHR11060">
    <property type="entry name" value="PROTEIN MEMO1"/>
    <property type="match status" value="1"/>
</dbReference>
<dbReference type="EMBL" id="DRQG01000161">
    <property type="protein sequence ID" value="HGY57459.1"/>
    <property type="molecule type" value="Genomic_DNA"/>
</dbReference>
<name>A0A7V4U5W3_CALAY</name>
<dbReference type="PANTHER" id="PTHR11060:SF0">
    <property type="entry name" value="PROTEIN MEMO1"/>
    <property type="match status" value="1"/>
</dbReference>
<dbReference type="InterPro" id="IPR002737">
    <property type="entry name" value="MEMO1_fam"/>
</dbReference>
<dbReference type="NCBIfam" id="TIGR04336">
    <property type="entry name" value="AmmeMemoSam_B"/>
    <property type="match status" value="1"/>
</dbReference>
<comment type="similarity">
    <text evidence="1 2">Belongs to the MEMO1 family.</text>
</comment>
<sequence>MQKALTIRKPGVAGLFYSGKKETLEREVAIYLESATQMEIVNRVYGLVSPHAGYMYSGGVAARSYRQIVDREFEVVVVIAPSHHVYFEEISVYDGDAYRTPLGDIPVHKELARELANKHPNLIYSSIGHEGDEHSLEVQLPFLQHVLGDFRLIAIVMGNQDHANIMVLADALTELLKGKQALIVASSDLSHYHSSDKANVLDNVVVEHINNFDEDRLEEDLQRGLCEMCGGGPVIAMMKACRNLGANKSKVLIYRNSGDVTGERSQVVGYLSAMIYK</sequence>
<accession>A0A7V4U5W3</accession>
<dbReference type="Pfam" id="PF01875">
    <property type="entry name" value="Memo"/>
    <property type="match status" value="1"/>
</dbReference>
<dbReference type="AlphaFoldDB" id="A0A7V4U5W3"/>
<proteinExistence type="inferred from homology"/>
<reference evidence="3" key="1">
    <citation type="journal article" date="2020" name="mSystems">
        <title>Genome- and Community-Level Interaction Insights into Carbon Utilization and Element Cycling Functions of Hydrothermarchaeota in Hydrothermal Sediment.</title>
        <authorList>
            <person name="Zhou Z."/>
            <person name="Liu Y."/>
            <person name="Xu W."/>
            <person name="Pan J."/>
            <person name="Luo Z.H."/>
            <person name="Li M."/>
        </authorList>
    </citation>
    <scope>NUCLEOTIDE SEQUENCE [LARGE SCALE GENOMIC DNA]</scope>
    <source>
        <strain evidence="3">HyVt-577</strain>
    </source>
</reference>
<dbReference type="Gene3D" id="3.40.830.10">
    <property type="entry name" value="LigB-like"/>
    <property type="match status" value="1"/>
</dbReference>
<organism evidence="3">
    <name type="scientific">Caldithrix abyssi</name>
    <dbReference type="NCBI Taxonomy" id="187145"/>
    <lineage>
        <taxon>Bacteria</taxon>
        <taxon>Pseudomonadati</taxon>
        <taxon>Calditrichota</taxon>
        <taxon>Calditrichia</taxon>
        <taxon>Calditrichales</taxon>
        <taxon>Calditrichaceae</taxon>
        <taxon>Caldithrix</taxon>
    </lineage>
</organism>
<protein>
    <recommendedName>
        <fullName evidence="2">MEMO1 family protein ENK44_17260</fullName>
    </recommendedName>
</protein>